<reference evidence="2" key="1">
    <citation type="journal article" date="2020" name="Stud. Mycol.">
        <title>101 Dothideomycetes genomes: a test case for predicting lifestyles and emergence of pathogens.</title>
        <authorList>
            <person name="Haridas S."/>
            <person name="Albert R."/>
            <person name="Binder M."/>
            <person name="Bloem J."/>
            <person name="Labutti K."/>
            <person name="Salamov A."/>
            <person name="Andreopoulos B."/>
            <person name="Baker S."/>
            <person name="Barry K."/>
            <person name="Bills G."/>
            <person name="Bluhm B."/>
            <person name="Cannon C."/>
            <person name="Castanera R."/>
            <person name="Culley D."/>
            <person name="Daum C."/>
            <person name="Ezra D."/>
            <person name="Gonzalez J."/>
            <person name="Henrissat B."/>
            <person name="Kuo A."/>
            <person name="Liang C."/>
            <person name="Lipzen A."/>
            <person name="Lutzoni F."/>
            <person name="Magnuson J."/>
            <person name="Mondo S."/>
            <person name="Nolan M."/>
            <person name="Ohm R."/>
            <person name="Pangilinan J."/>
            <person name="Park H.-J."/>
            <person name="Ramirez L."/>
            <person name="Alfaro M."/>
            <person name="Sun H."/>
            <person name="Tritt A."/>
            <person name="Yoshinaga Y."/>
            <person name="Zwiers L.-H."/>
            <person name="Turgeon B."/>
            <person name="Goodwin S."/>
            <person name="Spatafora J."/>
            <person name="Crous P."/>
            <person name="Grigoriev I."/>
        </authorList>
    </citation>
    <scope>NUCLEOTIDE SEQUENCE</scope>
    <source>
        <strain evidence="2">CBS 119925</strain>
    </source>
</reference>
<keyword evidence="3" id="KW-1185">Reference proteome</keyword>
<proteinExistence type="predicted"/>
<feature type="compositionally biased region" description="Basic and acidic residues" evidence="1">
    <location>
        <begin position="17"/>
        <end position="30"/>
    </location>
</feature>
<accession>A0A6A6V9S1</accession>
<evidence type="ECO:0000313" key="2">
    <source>
        <dbReference type="EMBL" id="KAF2746843.1"/>
    </source>
</evidence>
<protein>
    <submittedName>
        <fullName evidence="2">Uncharacterized protein</fullName>
    </submittedName>
</protein>
<evidence type="ECO:0000256" key="1">
    <source>
        <dbReference type="SAM" id="MobiDB-lite"/>
    </source>
</evidence>
<organism evidence="2 3">
    <name type="scientific">Sporormia fimetaria CBS 119925</name>
    <dbReference type="NCBI Taxonomy" id="1340428"/>
    <lineage>
        <taxon>Eukaryota</taxon>
        <taxon>Fungi</taxon>
        <taxon>Dikarya</taxon>
        <taxon>Ascomycota</taxon>
        <taxon>Pezizomycotina</taxon>
        <taxon>Dothideomycetes</taxon>
        <taxon>Pleosporomycetidae</taxon>
        <taxon>Pleosporales</taxon>
        <taxon>Sporormiaceae</taxon>
        <taxon>Sporormia</taxon>
    </lineage>
</organism>
<feature type="region of interest" description="Disordered" evidence="1">
    <location>
        <begin position="130"/>
        <end position="149"/>
    </location>
</feature>
<dbReference type="Proteomes" id="UP000799440">
    <property type="component" value="Unassembled WGS sequence"/>
</dbReference>
<feature type="region of interest" description="Disordered" evidence="1">
    <location>
        <begin position="1"/>
        <end position="30"/>
    </location>
</feature>
<dbReference type="AlphaFoldDB" id="A0A6A6V9S1"/>
<name>A0A6A6V9S1_9PLEO</name>
<gene>
    <name evidence="2" type="ORF">M011DRAFT_458873</name>
</gene>
<feature type="region of interest" description="Disordered" evidence="1">
    <location>
        <begin position="186"/>
        <end position="219"/>
    </location>
</feature>
<sequence length="219" mass="23197">MSVCERAQVGKSGQKVGRRERAPGRSLRQDSQDTLAILSALGCPSLSCQQATTTTQQQHPRHSLLDPQNIPQPLLEFAQVCLSLHSAPVGTAVCTCSIVCCPHSEISRPPAGGRSDRLALQVRDAFRSRRATRDAAASHSSDGTPGFPFSIHKPLTATWTAPTAPASHPRCTNTCHSSAPPQGLDRLCCRQGPATPASPRERAPPTTSVAAAPRVTIAM</sequence>
<evidence type="ECO:0000313" key="3">
    <source>
        <dbReference type="Proteomes" id="UP000799440"/>
    </source>
</evidence>
<dbReference type="EMBL" id="MU006575">
    <property type="protein sequence ID" value="KAF2746843.1"/>
    <property type="molecule type" value="Genomic_DNA"/>
</dbReference>